<dbReference type="KEGG" id="vab:WPS_14810"/>
<reference evidence="1 2" key="1">
    <citation type="journal article" date="2022" name="ISME Commun">
        <title>Vulcanimicrobium alpinus gen. nov. sp. nov., the first cultivated representative of the candidate phylum 'Eremiobacterota', is a metabolically versatile aerobic anoxygenic phototroph.</title>
        <authorList>
            <person name="Yabe S."/>
            <person name="Muto K."/>
            <person name="Abe K."/>
            <person name="Yokota A."/>
            <person name="Staudigel H."/>
            <person name="Tebo B.M."/>
        </authorList>
    </citation>
    <scope>NUCLEOTIDE SEQUENCE [LARGE SCALE GENOMIC DNA]</scope>
    <source>
        <strain evidence="1 2">WC8-2</strain>
    </source>
</reference>
<protein>
    <submittedName>
        <fullName evidence="1">Uncharacterized protein</fullName>
    </submittedName>
</protein>
<accession>A0AAN1XWD7</accession>
<dbReference type="RefSeq" id="WP_317997183.1">
    <property type="nucleotide sequence ID" value="NZ_AP025523.1"/>
</dbReference>
<proteinExistence type="predicted"/>
<evidence type="ECO:0000313" key="1">
    <source>
        <dbReference type="EMBL" id="BDE06205.1"/>
    </source>
</evidence>
<gene>
    <name evidence="1" type="ORF">WPS_14810</name>
</gene>
<keyword evidence="2" id="KW-1185">Reference proteome</keyword>
<dbReference type="EMBL" id="AP025523">
    <property type="protein sequence ID" value="BDE06205.1"/>
    <property type="molecule type" value="Genomic_DNA"/>
</dbReference>
<sequence>MNACDSYRTHHATLRAMCADIERTLQQGVTAPGMISWYVSRLSAALERYPSVDDAQINPNPRLCEDGAAALSAAVTAFGAWWNDPVAIVADTAGFGTAWTTICDAILLRVAREERVLEPLAAAAA</sequence>
<dbReference type="AlphaFoldDB" id="A0AAN1XWD7"/>
<dbReference type="Proteomes" id="UP001317532">
    <property type="component" value="Chromosome"/>
</dbReference>
<evidence type="ECO:0000313" key="2">
    <source>
        <dbReference type="Proteomes" id="UP001317532"/>
    </source>
</evidence>
<name>A0AAN1XWD7_UNVUL</name>
<organism evidence="1 2">
    <name type="scientific">Vulcanimicrobium alpinum</name>
    <dbReference type="NCBI Taxonomy" id="3016050"/>
    <lineage>
        <taxon>Bacteria</taxon>
        <taxon>Bacillati</taxon>
        <taxon>Vulcanimicrobiota</taxon>
        <taxon>Vulcanimicrobiia</taxon>
        <taxon>Vulcanimicrobiales</taxon>
        <taxon>Vulcanimicrobiaceae</taxon>
        <taxon>Vulcanimicrobium</taxon>
    </lineage>
</organism>